<dbReference type="InterPro" id="IPR050224">
    <property type="entry name" value="TALE_homeobox"/>
</dbReference>
<evidence type="ECO:0000259" key="9">
    <source>
        <dbReference type="PROSITE" id="PS51978"/>
    </source>
</evidence>
<dbReference type="SMART" id="SM00389">
    <property type="entry name" value="HOX"/>
    <property type="match status" value="1"/>
</dbReference>
<keyword evidence="3 6" id="KW-0238">DNA-binding</keyword>
<evidence type="ECO:0000313" key="10">
    <source>
        <dbReference type="EMBL" id="PAV72374.1"/>
    </source>
</evidence>
<feature type="domain" description="Homeobox" evidence="8">
    <location>
        <begin position="210"/>
        <end position="273"/>
    </location>
</feature>
<dbReference type="AlphaFoldDB" id="A0A2A2KEH0"/>
<reference evidence="10 11" key="1">
    <citation type="journal article" date="2017" name="Curr. Biol.">
        <title>Genome architecture and evolution of a unichromosomal asexual nematode.</title>
        <authorList>
            <person name="Fradin H."/>
            <person name="Zegar C."/>
            <person name="Gutwein M."/>
            <person name="Lucas J."/>
            <person name="Kovtun M."/>
            <person name="Corcoran D."/>
            <person name="Baugh L.R."/>
            <person name="Kiontke K."/>
            <person name="Gunsalus K."/>
            <person name="Fitch D.H."/>
            <person name="Piano F."/>
        </authorList>
    </citation>
    <scope>NUCLEOTIDE SEQUENCE [LARGE SCALE GENOMIC DNA]</scope>
    <source>
        <strain evidence="10">PF1309</strain>
    </source>
</reference>
<gene>
    <name evidence="10" type="ORF">WR25_03973</name>
</gene>
<feature type="domain" description="PBC" evidence="9">
    <location>
        <begin position="30"/>
        <end position="211"/>
    </location>
</feature>
<evidence type="ECO:0000256" key="4">
    <source>
        <dbReference type="ARBA" id="ARBA00023155"/>
    </source>
</evidence>
<dbReference type="Gene3D" id="1.10.10.60">
    <property type="entry name" value="Homeodomain-like"/>
    <property type="match status" value="1"/>
</dbReference>
<dbReference type="GO" id="GO:0000981">
    <property type="term" value="F:DNA-binding transcription factor activity, RNA polymerase II-specific"/>
    <property type="evidence" value="ECO:0007669"/>
    <property type="project" value="InterPro"/>
</dbReference>
<dbReference type="EMBL" id="LIAE01008801">
    <property type="protein sequence ID" value="PAV72374.1"/>
    <property type="molecule type" value="Genomic_DNA"/>
</dbReference>
<dbReference type="InterPro" id="IPR009057">
    <property type="entry name" value="Homeodomain-like_sf"/>
</dbReference>
<dbReference type="Pfam" id="PF03792">
    <property type="entry name" value="PBC"/>
    <property type="match status" value="1"/>
</dbReference>
<keyword evidence="4 6" id="KW-0371">Homeobox</keyword>
<dbReference type="GO" id="GO:0000987">
    <property type="term" value="F:cis-regulatory region sequence-specific DNA binding"/>
    <property type="evidence" value="ECO:0007669"/>
    <property type="project" value="UniProtKB-ARBA"/>
</dbReference>
<dbReference type="STRING" id="2018661.A0A2A2KEH0"/>
<evidence type="ECO:0000256" key="1">
    <source>
        <dbReference type="ARBA" id="ARBA00004123"/>
    </source>
</evidence>
<dbReference type="InterPro" id="IPR005542">
    <property type="entry name" value="PBX_PBC_dom"/>
</dbReference>
<dbReference type="SUPFAM" id="SSF46689">
    <property type="entry name" value="Homeodomain-like"/>
    <property type="match status" value="1"/>
</dbReference>
<organism evidence="10 11">
    <name type="scientific">Diploscapter pachys</name>
    <dbReference type="NCBI Taxonomy" id="2018661"/>
    <lineage>
        <taxon>Eukaryota</taxon>
        <taxon>Metazoa</taxon>
        <taxon>Ecdysozoa</taxon>
        <taxon>Nematoda</taxon>
        <taxon>Chromadorea</taxon>
        <taxon>Rhabditida</taxon>
        <taxon>Rhabditina</taxon>
        <taxon>Rhabditomorpha</taxon>
        <taxon>Rhabditoidea</taxon>
        <taxon>Rhabditidae</taxon>
        <taxon>Diploscapter</taxon>
    </lineage>
</organism>
<dbReference type="PROSITE" id="PS51978">
    <property type="entry name" value="PBC"/>
    <property type="match status" value="1"/>
</dbReference>
<feature type="coiled-coil region" evidence="7">
    <location>
        <begin position="122"/>
        <end position="157"/>
    </location>
</feature>
<sequence>MAFLIEPSLPFGLILIRINSNPELDKGECKMDNSLQSLLDQLQSMTNLDTNHRGEIEQNFMTNSYRPAIMEALIERKDIARNHMDPAFFEKEVQSSEIDAILEELNLESTVVNNGSEGDEELNKLESSYEAKRLKLRKELNDAMKKLEQNSKAASERIYAVLRSQMRVRPIDEQDFQRAADAIRRRHESAQFEIKQYVANCLLVHRRNIEQARKKRKNFDKDTTSILQAYFDKHLDHPYPSEEHKQMLAQQCGITVQQVNNWFGNQRIRRRKQIEDSRLQHEQNSEMYCQDGSNLEQLIQPSGIIEMPLEDGSQQKLFIIHPQPNQIYYQAFDGDMYMPGPSNSEIHQIYGANEDFQQ</sequence>
<keyword evidence="5 6" id="KW-0539">Nucleus</keyword>
<comment type="similarity">
    <text evidence="2">Belongs to the TALE/PBX homeobox family.</text>
</comment>
<evidence type="ECO:0000256" key="7">
    <source>
        <dbReference type="SAM" id="Coils"/>
    </source>
</evidence>
<evidence type="ECO:0000259" key="8">
    <source>
        <dbReference type="PROSITE" id="PS50071"/>
    </source>
</evidence>
<keyword evidence="7" id="KW-0175">Coiled coil</keyword>
<name>A0A2A2KEH0_9BILA</name>
<accession>A0A2A2KEH0</accession>
<dbReference type="GO" id="GO:0005634">
    <property type="term" value="C:nucleus"/>
    <property type="evidence" value="ECO:0007669"/>
    <property type="project" value="UniProtKB-SubCell"/>
</dbReference>
<evidence type="ECO:0000256" key="3">
    <source>
        <dbReference type="ARBA" id="ARBA00023125"/>
    </source>
</evidence>
<dbReference type="InterPro" id="IPR008422">
    <property type="entry name" value="KN_HD"/>
</dbReference>
<dbReference type="PANTHER" id="PTHR11850">
    <property type="entry name" value="HOMEOBOX PROTEIN TRANSCRIPTION FACTORS"/>
    <property type="match status" value="1"/>
</dbReference>
<dbReference type="CDD" id="cd00086">
    <property type="entry name" value="homeodomain"/>
    <property type="match status" value="1"/>
</dbReference>
<comment type="subcellular location">
    <subcellularLocation>
        <location evidence="1 6">Nucleus</location>
    </subcellularLocation>
</comment>
<evidence type="ECO:0000313" key="11">
    <source>
        <dbReference type="Proteomes" id="UP000218231"/>
    </source>
</evidence>
<dbReference type="PROSITE" id="PS00027">
    <property type="entry name" value="HOMEOBOX_1"/>
    <property type="match status" value="1"/>
</dbReference>
<feature type="DNA-binding region" description="Homeobox" evidence="6">
    <location>
        <begin position="212"/>
        <end position="274"/>
    </location>
</feature>
<proteinExistence type="inferred from homology"/>
<evidence type="ECO:0000256" key="2">
    <source>
        <dbReference type="ARBA" id="ARBA00007601"/>
    </source>
</evidence>
<protein>
    <submittedName>
        <fullName evidence="10">Uncharacterized protein</fullName>
    </submittedName>
</protein>
<keyword evidence="11" id="KW-1185">Reference proteome</keyword>
<dbReference type="InterPro" id="IPR017970">
    <property type="entry name" value="Homeobox_CS"/>
</dbReference>
<dbReference type="InterPro" id="IPR001356">
    <property type="entry name" value="HD"/>
</dbReference>
<evidence type="ECO:0000256" key="5">
    <source>
        <dbReference type="ARBA" id="ARBA00023242"/>
    </source>
</evidence>
<dbReference type="Pfam" id="PF05920">
    <property type="entry name" value="Homeobox_KN"/>
    <property type="match status" value="1"/>
</dbReference>
<dbReference type="OrthoDB" id="4187154at2759"/>
<dbReference type="Proteomes" id="UP000218231">
    <property type="component" value="Unassembled WGS sequence"/>
</dbReference>
<comment type="caution">
    <text evidence="10">The sequence shown here is derived from an EMBL/GenBank/DDBJ whole genome shotgun (WGS) entry which is preliminary data.</text>
</comment>
<evidence type="ECO:0000256" key="6">
    <source>
        <dbReference type="PROSITE-ProRule" id="PRU00108"/>
    </source>
</evidence>
<dbReference type="PROSITE" id="PS50071">
    <property type="entry name" value="HOMEOBOX_2"/>
    <property type="match status" value="1"/>
</dbReference>